<gene>
    <name evidence="3" type="ORF">ACFSCS_10890</name>
</gene>
<dbReference type="GO" id="GO:0016787">
    <property type="term" value="F:hydrolase activity"/>
    <property type="evidence" value="ECO:0007669"/>
    <property type="project" value="UniProtKB-KW"/>
</dbReference>
<protein>
    <submittedName>
        <fullName evidence="3">M23 family metallopeptidase</fullName>
        <ecNumber evidence="3">3.4.24.-</ecNumber>
    </submittedName>
</protein>
<comment type="caution">
    <text evidence="3">The sequence shown here is derived from an EMBL/GenBank/DDBJ whole genome shotgun (WGS) entry which is preliminary data.</text>
</comment>
<keyword evidence="3" id="KW-0378">Hydrolase</keyword>
<sequence>MSHTPFRRARAKRVLEVSETNDEFDYESVADTAEVEDSPSVARRGLAALAVSALGLVTVAGVAVAASAGSERVDVSAVSTDKNSADITRAVPAPDAVTIEQQVQNQVAEARKVAGQTNGTLAAFAGRTTITRSAARSELSKAVAAEGAVARQDSLNDVNKEVTAQVTDENADNRQDQIEADQARVRAEAGRIAAEKKKAEAKLKAEGKKAAAAKTPAAQPEAATGDVSAIVSSGGGSAPLPKGRYTVGASWGQYGSWSRWHTGQDFPAPVGTPIYAVADGVAGTTCGGCQGWAGDSALILHHANGGSTLYAHMGRYTVQPGQVVKAGTVIGYVGMKGRTFGPHLHFEYYPKGSTPGDVYKTSNPVTFLLTLGVHV</sequence>
<dbReference type="InterPro" id="IPR050570">
    <property type="entry name" value="Cell_wall_metabolism_enzyme"/>
</dbReference>
<accession>A0ABW4RWF3</accession>
<dbReference type="Pfam" id="PF01551">
    <property type="entry name" value="Peptidase_M23"/>
    <property type="match status" value="1"/>
</dbReference>
<dbReference type="PANTHER" id="PTHR21666">
    <property type="entry name" value="PEPTIDASE-RELATED"/>
    <property type="match status" value="1"/>
</dbReference>
<name>A0ABW4RWF3_9ACTN</name>
<dbReference type="Gene3D" id="2.70.70.10">
    <property type="entry name" value="Glucose Permease (Domain IIA)"/>
    <property type="match status" value="1"/>
</dbReference>
<dbReference type="SUPFAM" id="SSF51261">
    <property type="entry name" value="Duplicated hybrid motif"/>
    <property type="match status" value="1"/>
</dbReference>
<evidence type="ECO:0000256" key="1">
    <source>
        <dbReference type="SAM" id="Phobius"/>
    </source>
</evidence>
<evidence type="ECO:0000313" key="4">
    <source>
        <dbReference type="Proteomes" id="UP001597326"/>
    </source>
</evidence>
<dbReference type="EMBL" id="JBHUFZ010000025">
    <property type="protein sequence ID" value="MFD1890681.1"/>
    <property type="molecule type" value="Genomic_DNA"/>
</dbReference>
<proteinExistence type="predicted"/>
<feature type="domain" description="M23ase beta-sheet core" evidence="2">
    <location>
        <begin position="261"/>
        <end position="352"/>
    </location>
</feature>
<keyword evidence="1" id="KW-1133">Transmembrane helix</keyword>
<feature type="transmembrane region" description="Helical" evidence="1">
    <location>
        <begin position="46"/>
        <end position="66"/>
    </location>
</feature>
<dbReference type="CDD" id="cd12797">
    <property type="entry name" value="M23_peptidase"/>
    <property type="match status" value="1"/>
</dbReference>
<keyword evidence="4" id="KW-1185">Reference proteome</keyword>
<keyword evidence="1" id="KW-0812">Transmembrane</keyword>
<dbReference type="InterPro" id="IPR011055">
    <property type="entry name" value="Dup_hybrid_motif"/>
</dbReference>
<dbReference type="PANTHER" id="PTHR21666:SF270">
    <property type="entry name" value="MUREIN HYDROLASE ACTIVATOR ENVC"/>
    <property type="match status" value="1"/>
</dbReference>
<dbReference type="InterPro" id="IPR016047">
    <property type="entry name" value="M23ase_b-sheet_dom"/>
</dbReference>
<evidence type="ECO:0000313" key="3">
    <source>
        <dbReference type="EMBL" id="MFD1890681.1"/>
    </source>
</evidence>
<dbReference type="Proteomes" id="UP001597326">
    <property type="component" value="Unassembled WGS sequence"/>
</dbReference>
<organism evidence="3 4">
    <name type="scientific">Luteococcus peritonei</name>
    <dbReference type="NCBI Taxonomy" id="88874"/>
    <lineage>
        <taxon>Bacteria</taxon>
        <taxon>Bacillati</taxon>
        <taxon>Actinomycetota</taxon>
        <taxon>Actinomycetes</taxon>
        <taxon>Propionibacteriales</taxon>
        <taxon>Propionibacteriaceae</taxon>
        <taxon>Luteococcus</taxon>
    </lineage>
</organism>
<dbReference type="RefSeq" id="WP_343871990.1">
    <property type="nucleotide sequence ID" value="NZ_BAAAIX010000004.1"/>
</dbReference>
<keyword evidence="1" id="KW-0472">Membrane</keyword>
<dbReference type="EC" id="3.4.24.-" evidence="3"/>
<reference evidence="4" key="1">
    <citation type="journal article" date="2019" name="Int. J. Syst. Evol. Microbiol.">
        <title>The Global Catalogue of Microorganisms (GCM) 10K type strain sequencing project: providing services to taxonomists for standard genome sequencing and annotation.</title>
        <authorList>
            <consortium name="The Broad Institute Genomics Platform"/>
            <consortium name="The Broad Institute Genome Sequencing Center for Infectious Disease"/>
            <person name="Wu L."/>
            <person name="Ma J."/>
        </authorList>
    </citation>
    <scope>NUCLEOTIDE SEQUENCE [LARGE SCALE GENOMIC DNA]</scope>
    <source>
        <strain evidence="4">CAIM 431</strain>
    </source>
</reference>
<evidence type="ECO:0000259" key="2">
    <source>
        <dbReference type="Pfam" id="PF01551"/>
    </source>
</evidence>